<sequence>MSDNNLDIRARLTAVNELSPVLQRVLSDIQKFEGVAKRVNIQLNGMGRAGMSALDGFNRSAKAVSDQMRGLANIGRSSAREYAADWNRANAQQLSDARRTYAALDRLEVGYQRQLARRAAVEGRTTSGRSYGGGVGRLPAPNIRTIAATAAITGAGVASALRKRMEVQAAEVRAQMFGDLTSKEVADLRQGFADRAGIKYGIGSSKVIDTAVEGLKAGVAKQFAGEFADLALKAQAGLDVNPEAVGKLLGRLSTQMPWSTGRFSNILNAVAVANNATAADGNEIIEAMRRSLSAIVTTKMTPEQLAALDATGISLGVQPHKMGTFLSFLTSQVAGADSAHGQQAKDLNAAGRALGFGGRAGMALVMRNNPMQAIQQILDNLASMPEKLRTRVAKQIGGREFMDELLTLVLGRDKLKDVVRDIESKPGFLDKTALQKIRSMQGRWASIRAALGLVWEKVGAGLETWFDQISDSVINLADSFNFDSIREHFAALVDGAREGLGLKDWGEIVKSLAENFDAGTAAKWREFGKGFTEGIREFASGLKMAFSALGFLAGKNPADAREMGNLVAQLTGLTVALAALAPVLNVLAAVTFGLTGLGNALAYIAGLPAVVALLSAFAVRHQNDGVPDANVKRPGETTSQWRERQRAHRKNLYHKSSYDGATDFSGMRRTSDLSDDLNRFTGKVERAAFVNSNTMGRLQYASIGGASGPGGLGVRSYIGGIPDLMKSAPGGELPSFNSGSIIRRDKIPSFGGIGPGGIPSSLNKVAFERTFAGTPLAGEYDSVVAAARRAGVSPALLASVMAQETGRGKHMLGNNPGGLMARNGLMQFGDLGTGIDRTALAVAKNYNAAGGDLAKMRDSYAPLGAKNDPRGLNGSWLPGVQRFMGEMGDGTQTVSNSAAAVASGVMPGLADRLGLRGKANFMHGQYGGVGQNLATITLASGKRLTVNAAAAESFKGFVDELENAGYKIKSIGGYSMRGKRKGGGWSQHAYGNAIDINPDKNAQDGTGRTDMPANVRDLAAKYGLSWGGDWSKKYNDPMHFEWNGTQPWKNVPSAADAIQSVPSPIRGDASLVVPRGGLGGAGGPVSININGSSHDPEALATLVQRRIDESMNWRTHDTASEYT</sequence>
<keyword evidence="1" id="KW-1133">Transmembrane helix</keyword>
<gene>
    <name evidence="4" type="ORF">HA482_05675</name>
</gene>
<dbReference type="EMBL" id="JAATTO010000006">
    <property type="protein sequence ID" value="MBC9977708.1"/>
    <property type="molecule type" value="Genomic_DNA"/>
</dbReference>
<dbReference type="InterPro" id="IPR009045">
    <property type="entry name" value="Zn_M74/Hedgehog-like"/>
</dbReference>
<feature type="transmembrane region" description="Helical" evidence="1">
    <location>
        <begin position="600"/>
        <end position="619"/>
    </location>
</feature>
<feature type="domain" description="Phage tail tape measure protein" evidence="2">
    <location>
        <begin position="194"/>
        <end position="398"/>
    </location>
</feature>
<dbReference type="RefSeq" id="WP_188098789.1">
    <property type="nucleotide sequence ID" value="NZ_JAANIH010000011.1"/>
</dbReference>
<evidence type="ECO:0000259" key="3">
    <source>
        <dbReference type="Pfam" id="PF13539"/>
    </source>
</evidence>
<evidence type="ECO:0000259" key="2">
    <source>
        <dbReference type="Pfam" id="PF10145"/>
    </source>
</evidence>
<proteinExistence type="predicted"/>
<feature type="domain" description="Peptidase M15C" evidence="3">
    <location>
        <begin position="983"/>
        <end position="1042"/>
    </location>
</feature>
<organism evidence="4 5">
    <name type="scientific">Bradyrhizobium campsiandrae</name>
    <dbReference type="NCBI Taxonomy" id="1729892"/>
    <lineage>
        <taxon>Bacteria</taxon>
        <taxon>Pseudomonadati</taxon>
        <taxon>Pseudomonadota</taxon>
        <taxon>Alphaproteobacteria</taxon>
        <taxon>Hyphomicrobiales</taxon>
        <taxon>Nitrobacteraceae</taxon>
        <taxon>Bradyrhizobium</taxon>
    </lineage>
</organism>
<keyword evidence="5" id="KW-1185">Reference proteome</keyword>
<keyword evidence="1" id="KW-0472">Membrane</keyword>
<protein>
    <submittedName>
        <fullName evidence="4">Phage tail tape measure protein</fullName>
    </submittedName>
</protein>
<accession>A0ABR7U121</accession>
<evidence type="ECO:0000313" key="4">
    <source>
        <dbReference type="EMBL" id="MBC9977708.1"/>
    </source>
</evidence>
<keyword evidence="1" id="KW-0812">Transmembrane</keyword>
<dbReference type="Gene3D" id="3.30.1380.10">
    <property type="match status" value="1"/>
</dbReference>
<comment type="caution">
    <text evidence="4">The sequence shown here is derived from an EMBL/GenBank/DDBJ whole genome shotgun (WGS) entry which is preliminary data.</text>
</comment>
<dbReference type="Proteomes" id="UP000639516">
    <property type="component" value="Unassembled WGS sequence"/>
</dbReference>
<evidence type="ECO:0000313" key="5">
    <source>
        <dbReference type="Proteomes" id="UP000639516"/>
    </source>
</evidence>
<dbReference type="InterPro" id="IPR039561">
    <property type="entry name" value="Peptidase_M15C"/>
</dbReference>
<feature type="transmembrane region" description="Helical" evidence="1">
    <location>
        <begin position="566"/>
        <end position="588"/>
    </location>
</feature>
<dbReference type="Pfam" id="PF10145">
    <property type="entry name" value="PhageMin_Tail"/>
    <property type="match status" value="1"/>
</dbReference>
<dbReference type="NCBIfam" id="TIGR01760">
    <property type="entry name" value="tape_meas_TP901"/>
    <property type="match status" value="1"/>
</dbReference>
<evidence type="ECO:0000256" key="1">
    <source>
        <dbReference type="SAM" id="Phobius"/>
    </source>
</evidence>
<name>A0ABR7U121_9BRAD</name>
<reference evidence="4 5" key="1">
    <citation type="journal article" date="2020" name="Arch. Microbiol.">
        <title>Bradyrhizobium campsiandrae sp. nov., a nitrogen-fixing bacterial strain isolated from a native leguminous tree from the Amazon adapted to flooded conditions.</title>
        <authorList>
            <person name="Cabral Michel D."/>
            <person name="Martins da Costa E."/>
            <person name="Azarias Guimaraes A."/>
            <person name="Soares de Carvalho T."/>
            <person name="Santos de Castro Caputo P."/>
            <person name="Willems A."/>
            <person name="de Souza Moreira F.M."/>
        </authorList>
    </citation>
    <scope>NUCLEOTIDE SEQUENCE [LARGE SCALE GENOMIC DNA]</scope>
    <source>
        <strain evidence="5">INPA 384B</strain>
    </source>
</reference>
<dbReference type="SUPFAM" id="SSF55166">
    <property type="entry name" value="Hedgehog/DD-peptidase"/>
    <property type="match status" value="1"/>
</dbReference>
<dbReference type="Pfam" id="PF13539">
    <property type="entry name" value="Peptidase_M15_4"/>
    <property type="match status" value="1"/>
</dbReference>
<dbReference type="InterPro" id="IPR010090">
    <property type="entry name" value="Phage_tape_meas"/>
</dbReference>